<comment type="caution">
    <text evidence="2">The sequence shown here is derived from an EMBL/GenBank/DDBJ whole genome shotgun (WGS) entry which is preliminary data.</text>
</comment>
<gene>
    <name evidence="2" type="ORF">HNR40_003110</name>
</gene>
<feature type="transmembrane region" description="Helical" evidence="1">
    <location>
        <begin position="184"/>
        <end position="204"/>
    </location>
</feature>
<feature type="transmembrane region" description="Helical" evidence="1">
    <location>
        <begin position="105"/>
        <end position="123"/>
    </location>
</feature>
<keyword evidence="1" id="KW-0812">Transmembrane</keyword>
<feature type="transmembrane region" description="Helical" evidence="1">
    <location>
        <begin position="160"/>
        <end position="178"/>
    </location>
</feature>
<evidence type="ECO:0000313" key="3">
    <source>
        <dbReference type="Proteomes" id="UP000568380"/>
    </source>
</evidence>
<name>A0A7W8EGK4_9ACTN</name>
<keyword evidence="1" id="KW-1133">Transmembrane helix</keyword>
<keyword evidence="1" id="KW-0472">Membrane</keyword>
<evidence type="ECO:0000313" key="2">
    <source>
        <dbReference type="EMBL" id="MBB5077637.1"/>
    </source>
</evidence>
<feature type="transmembrane region" description="Helical" evidence="1">
    <location>
        <begin position="135"/>
        <end position="153"/>
    </location>
</feature>
<evidence type="ECO:0000256" key="1">
    <source>
        <dbReference type="SAM" id="Phobius"/>
    </source>
</evidence>
<protein>
    <submittedName>
        <fullName evidence="2">Uncharacterized protein</fullName>
    </submittedName>
</protein>
<proteinExistence type="predicted"/>
<dbReference type="RefSeq" id="WP_184961583.1">
    <property type="nucleotide sequence ID" value="NZ_JACHIN010000003.1"/>
</dbReference>
<dbReference type="Proteomes" id="UP000568380">
    <property type="component" value="Unassembled WGS sequence"/>
</dbReference>
<keyword evidence="3" id="KW-1185">Reference proteome</keyword>
<sequence>MTDDEAPPTPAEMLRLIEEQQTAAMRRFIPDPLLMYVPWGVAWFVGFGTLFLGQGLAGDGNGLLPITWQVGLAVLWATQIIAFVFMIIALLRAGGHIKGESEARGAMYGLAWFIGFNAMGILATRFVPLLPQDTIGPFYTSLFMLVAGLLYMAGGAVYRLWPQFLLGVWVVVVDVVGTVLGGGWIYLLLAVLGGGGAVTTGLWLRRHR</sequence>
<feature type="transmembrane region" description="Helical" evidence="1">
    <location>
        <begin position="73"/>
        <end position="93"/>
    </location>
</feature>
<reference evidence="2 3" key="1">
    <citation type="submission" date="2020-08" db="EMBL/GenBank/DDBJ databases">
        <title>Genomic Encyclopedia of Type Strains, Phase IV (KMG-IV): sequencing the most valuable type-strain genomes for metagenomic binning, comparative biology and taxonomic classification.</title>
        <authorList>
            <person name="Goeker M."/>
        </authorList>
    </citation>
    <scope>NUCLEOTIDE SEQUENCE [LARGE SCALE GENOMIC DNA]</scope>
    <source>
        <strain evidence="2 3">DSM 45385</strain>
    </source>
</reference>
<dbReference type="AlphaFoldDB" id="A0A7W8EGK4"/>
<dbReference type="EMBL" id="JACHIN010000003">
    <property type="protein sequence ID" value="MBB5077637.1"/>
    <property type="molecule type" value="Genomic_DNA"/>
</dbReference>
<organism evidence="2 3">
    <name type="scientific">Nonomuraea endophytica</name>
    <dbReference type="NCBI Taxonomy" id="714136"/>
    <lineage>
        <taxon>Bacteria</taxon>
        <taxon>Bacillati</taxon>
        <taxon>Actinomycetota</taxon>
        <taxon>Actinomycetes</taxon>
        <taxon>Streptosporangiales</taxon>
        <taxon>Streptosporangiaceae</taxon>
        <taxon>Nonomuraea</taxon>
    </lineage>
</organism>
<accession>A0A7W8EGK4</accession>
<feature type="transmembrane region" description="Helical" evidence="1">
    <location>
        <begin position="33"/>
        <end position="53"/>
    </location>
</feature>